<dbReference type="RefSeq" id="WP_133232778.1">
    <property type="nucleotide sequence ID" value="NZ_SOZE01000018.1"/>
</dbReference>
<dbReference type="AlphaFoldDB" id="A0A4Y8SAB7"/>
<accession>A0A4Y8SAB7</accession>
<gene>
    <name evidence="1" type="ORF">E2R66_17220</name>
</gene>
<organism evidence="1 2">
    <name type="scientific">Mucilaginibacter psychrotolerans</name>
    <dbReference type="NCBI Taxonomy" id="1524096"/>
    <lineage>
        <taxon>Bacteria</taxon>
        <taxon>Pseudomonadati</taxon>
        <taxon>Bacteroidota</taxon>
        <taxon>Sphingobacteriia</taxon>
        <taxon>Sphingobacteriales</taxon>
        <taxon>Sphingobacteriaceae</taxon>
        <taxon>Mucilaginibacter</taxon>
    </lineage>
</organism>
<reference evidence="1 2" key="1">
    <citation type="journal article" date="2017" name="Int. J. Syst. Evol. Microbiol.">
        <title>Mucilaginibacterpsychrotolerans sp. nov., isolated from peatlands.</title>
        <authorList>
            <person name="Deng Y."/>
            <person name="Shen L."/>
            <person name="Xu B."/>
            <person name="Liu Y."/>
            <person name="Gu Z."/>
            <person name="Liu H."/>
            <person name="Zhou Y."/>
        </authorList>
    </citation>
    <scope>NUCLEOTIDE SEQUENCE [LARGE SCALE GENOMIC DNA]</scope>
    <source>
        <strain evidence="1 2">NH7-4</strain>
    </source>
</reference>
<proteinExistence type="predicted"/>
<protein>
    <submittedName>
        <fullName evidence="1">Uncharacterized protein</fullName>
    </submittedName>
</protein>
<dbReference type="OrthoDB" id="790936at2"/>
<dbReference type="Proteomes" id="UP000297540">
    <property type="component" value="Unassembled WGS sequence"/>
</dbReference>
<evidence type="ECO:0000313" key="1">
    <source>
        <dbReference type="EMBL" id="TFF35959.1"/>
    </source>
</evidence>
<comment type="caution">
    <text evidence="1">The sequence shown here is derived from an EMBL/GenBank/DDBJ whole genome shotgun (WGS) entry which is preliminary data.</text>
</comment>
<dbReference type="EMBL" id="SOZE01000018">
    <property type="protein sequence ID" value="TFF35959.1"/>
    <property type="molecule type" value="Genomic_DNA"/>
</dbReference>
<name>A0A4Y8SAB7_9SPHI</name>
<keyword evidence="2" id="KW-1185">Reference proteome</keyword>
<sequence length="187" mass="21391">MHNIDNEIFTQNLLLTQAYCEMQLVNTDKHVSEILRSINPEYDGKPMFHFLDGPYTYLEYNTDPLNESLFDKFLELQLEYKRNALAGVQKITSVKGQILMADIYEALPDGASEAETEGFIDGNDCPPIDTWFYIGQGDKWPILFAWIPEPFVETVDQGIAVNALEVFDWMENPKGVLNTGRFNAGRR</sequence>
<evidence type="ECO:0000313" key="2">
    <source>
        <dbReference type="Proteomes" id="UP000297540"/>
    </source>
</evidence>